<evidence type="ECO:0000256" key="1">
    <source>
        <dbReference type="ARBA" id="ARBA00006019"/>
    </source>
</evidence>
<gene>
    <name evidence="7" type="primary">culC</name>
    <name evidence="7" type="ORF">SPIL2461_LOCUS20960</name>
</gene>
<dbReference type="InterPro" id="IPR016159">
    <property type="entry name" value="Cullin_repeat-like_dom_sf"/>
</dbReference>
<evidence type="ECO:0000256" key="2">
    <source>
        <dbReference type="ARBA" id="ARBA00022499"/>
    </source>
</evidence>
<dbReference type="InterPro" id="IPR036317">
    <property type="entry name" value="Cullin_homology_sf"/>
</dbReference>
<dbReference type="SMART" id="SM00182">
    <property type="entry name" value="CULLIN"/>
    <property type="match status" value="1"/>
</dbReference>
<dbReference type="InterPro" id="IPR016158">
    <property type="entry name" value="Cullin_homology"/>
</dbReference>
<evidence type="ECO:0000259" key="6">
    <source>
        <dbReference type="PROSITE" id="PS50069"/>
    </source>
</evidence>
<dbReference type="FunFam" id="1.20.1310.10:FF:000001">
    <property type="entry name" value="Cullin 3"/>
    <property type="match status" value="1"/>
</dbReference>
<comment type="caution">
    <text evidence="7">The sequence shown here is derived from an EMBL/GenBank/DDBJ whole genome shotgun (WGS) entry which is preliminary data.</text>
</comment>
<dbReference type="Gene3D" id="3.30.230.130">
    <property type="entry name" value="Cullin, Chain C, Domain 2"/>
    <property type="match status" value="1"/>
</dbReference>
<dbReference type="PROSITE" id="PS50069">
    <property type="entry name" value="CULLIN_2"/>
    <property type="match status" value="1"/>
</dbReference>
<dbReference type="InterPro" id="IPR045093">
    <property type="entry name" value="Cullin"/>
</dbReference>
<accession>A0A812XGX0</accession>
<dbReference type="PANTHER" id="PTHR11932">
    <property type="entry name" value="CULLIN"/>
    <property type="match status" value="1"/>
</dbReference>
<dbReference type="InterPro" id="IPR059120">
    <property type="entry name" value="Cullin-like_AB"/>
</dbReference>
<keyword evidence="8" id="KW-1185">Reference proteome</keyword>
<comment type="similarity">
    <text evidence="1 4 5">Belongs to the cullin family.</text>
</comment>
<dbReference type="Gene3D" id="1.20.1310.10">
    <property type="entry name" value="Cullin Repeats"/>
    <property type="match status" value="3"/>
</dbReference>
<organism evidence="7 8">
    <name type="scientific">Symbiodinium pilosum</name>
    <name type="common">Dinoflagellate</name>
    <dbReference type="NCBI Taxonomy" id="2952"/>
    <lineage>
        <taxon>Eukaryota</taxon>
        <taxon>Sar</taxon>
        <taxon>Alveolata</taxon>
        <taxon>Dinophyceae</taxon>
        <taxon>Suessiales</taxon>
        <taxon>Symbiodiniaceae</taxon>
        <taxon>Symbiodinium</taxon>
    </lineage>
</organism>
<dbReference type="SUPFAM" id="SSF75632">
    <property type="entry name" value="Cullin homology domain"/>
    <property type="match status" value="1"/>
</dbReference>
<evidence type="ECO:0000256" key="4">
    <source>
        <dbReference type="PROSITE-ProRule" id="PRU00330"/>
    </source>
</evidence>
<proteinExistence type="inferred from homology"/>
<sequence>MTFMKAYSVVVQFGDQEQHSFKLYSYYKQVISDYCKEAMVSLQPLAGEALSPGPRKDEGIGKREVLMLRTYSMPWRSFGTRGKGKEHDPGLLDAEGLSAGTLGKEVMILASQKQSFLFCLDSKCLETMVAQVNRERDGAEIDQDVMRRLVEMLCTVGDAGPKVVKQKDGMDKNAADRLLWQSQARGVYKVDFESKLLTTSSEYYRSKVAGWTAAYSCPQFLQEIQQRLDDEESRLSRYLDSTSEKELKTVVQKELILNTAKALVEMSTGAQAMLKNRRHDELKLMYRIFKREPTMLPHIITAMEPYIEERAKGVVEDQQMIDSPAVYTEKVLELKKEVDEMVASCFEGDTGFQKGRNRGLEAVLNKDTRCAKYLALFCDLQLKKGLKGRNEEEVQTLVNQVVSLFAHLKDKDIFLDIYKSALSRRLLNKLSISHDAEDCFITKLKVECGQQSIQKLASMFTDMALSDQLQDEYMKNTHRGSPGGVVHEVRVLQTNAWPEKADDAPIIPCAEMNTCITAYEAFYHAKHNGRKLRWIYNMGSVELKCHGLARPHLLVVSAYQCLCLVLFNQRQQVTLREICEATKLPEDECKRQVNDKFTNEKMKVAVSLIKKE</sequence>
<evidence type="ECO:0000256" key="5">
    <source>
        <dbReference type="RuleBase" id="RU003829"/>
    </source>
</evidence>
<name>A0A812XGX0_SYMPI</name>
<dbReference type="EMBL" id="CAJNIZ010045814">
    <property type="protein sequence ID" value="CAE7730671.1"/>
    <property type="molecule type" value="Genomic_DNA"/>
</dbReference>
<protein>
    <submittedName>
        <fullName evidence="7">CulC protein</fullName>
    </submittedName>
</protein>
<dbReference type="AlphaFoldDB" id="A0A812XGX0"/>
<dbReference type="Pfam" id="PF26557">
    <property type="entry name" value="Cullin_AB"/>
    <property type="match status" value="1"/>
</dbReference>
<dbReference type="InterPro" id="IPR001373">
    <property type="entry name" value="Cullin_N"/>
</dbReference>
<evidence type="ECO:0000313" key="7">
    <source>
        <dbReference type="EMBL" id="CAE7730671.1"/>
    </source>
</evidence>
<dbReference type="FunFam" id="1.20.1310.10:FF:000002">
    <property type="entry name" value="cullin-3 isoform X1"/>
    <property type="match status" value="1"/>
</dbReference>
<feature type="domain" description="Cullin family profile" evidence="6">
    <location>
        <begin position="369"/>
        <end position="597"/>
    </location>
</feature>
<feature type="non-terminal residue" evidence="7">
    <location>
        <position position="1"/>
    </location>
</feature>
<evidence type="ECO:0000313" key="8">
    <source>
        <dbReference type="Proteomes" id="UP000649617"/>
    </source>
</evidence>
<evidence type="ECO:0000256" key="3">
    <source>
        <dbReference type="ARBA" id="ARBA00022843"/>
    </source>
</evidence>
<reference evidence="7" key="1">
    <citation type="submission" date="2021-02" db="EMBL/GenBank/DDBJ databases">
        <authorList>
            <person name="Dougan E. K."/>
            <person name="Rhodes N."/>
            <person name="Thang M."/>
            <person name="Chan C."/>
        </authorList>
    </citation>
    <scope>NUCLEOTIDE SEQUENCE</scope>
</reference>
<dbReference type="OrthoDB" id="435621at2759"/>
<keyword evidence="2" id="KW-1017">Isopeptide bond</keyword>
<keyword evidence="3" id="KW-0832">Ubl conjugation</keyword>
<dbReference type="GO" id="GO:0006511">
    <property type="term" value="P:ubiquitin-dependent protein catabolic process"/>
    <property type="evidence" value="ECO:0007669"/>
    <property type="project" value="InterPro"/>
</dbReference>
<dbReference type="Proteomes" id="UP000649617">
    <property type="component" value="Unassembled WGS sequence"/>
</dbReference>
<dbReference type="SUPFAM" id="SSF74788">
    <property type="entry name" value="Cullin repeat-like"/>
    <property type="match status" value="1"/>
</dbReference>
<dbReference type="Pfam" id="PF00888">
    <property type="entry name" value="Cullin"/>
    <property type="match status" value="1"/>
</dbReference>
<dbReference type="GO" id="GO:0031625">
    <property type="term" value="F:ubiquitin protein ligase binding"/>
    <property type="evidence" value="ECO:0007669"/>
    <property type="project" value="InterPro"/>
</dbReference>